<accession>M5FUG1</accession>
<evidence type="ECO:0000313" key="2">
    <source>
        <dbReference type="Proteomes" id="UP000030653"/>
    </source>
</evidence>
<dbReference type="GeneID" id="63687910"/>
<keyword evidence="2" id="KW-1185">Reference proteome</keyword>
<name>M5FUG1_DACPD</name>
<dbReference type="EMBL" id="JH795864">
    <property type="protein sequence ID" value="EJU01376.1"/>
    <property type="molecule type" value="Genomic_DNA"/>
</dbReference>
<feature type="non-terminal residue" evidence="1">
    <location>
        <position position="138"/>
    </location>
</feature>
<dbReference type="RefSeq" id="XP_040628273.1">
    <property type="nucleotide sequence ID" value="XM_040772848.1"/>
</dbReference>
<dbReference type="HOGENOM" id="CLU_1859974_0_0_1"/>
<gene>
    <name evidence="1" type="ORF">DACRYDRAFT_22526</name>
</gene>
<dbReference type="Proteomes" id="UP000030653">
    <property type="component" value="Unassembled WGS sequence"/>
</dbReference>
<reference evidence="1 2" key="1">
    <citation type="journal article" date="2012" name="Science">
        <title>The Paleozoic origin of enzymatic lignin decomposition reconstructed from 31 fungal genomes.</title>
        <authorList>
            <person name="Floudas D."/>
            <person name="Binder M."/>
            <person name="Riley R."/>
            <person name="Barry K."/>
            <person name="Blanchette R.A."/>
            <person name="Henrissat B."/>
            <person name="Martinez A.T."/>
            <person name="Otillar R."/>
            <person name="Spatafora J.W."/>
            <person name="Yadav J.S."/>
            <person name="Aerts A."/>
            <person name="Benoit I."/>
            <person name="Boyd A."/>
            <person name="Carlson A."/>
            <person name="Copeland A."/>
            <person name="Coutinho P.M."/>
            <person name="de Vries R.P."/>
            <person name="Ferreira P."/>
            <person name="Findley K."/>
            <person name="Foster B."/>
            <person name="Gaskell J."/>
            <person name="Glotzer D."/>
            <person name="Gorecki P."/>
            <person name="Heitman J."/>
            <person name="Hesse C."/>
            <person name="Hori C."/>
            <person name="Igarashi K."/>
            <person name="Jurgens J.A."/>
            <person name="Kallen N."/>
            <person name="Kersten P."/>
            <person name="Kohler A."/>
            <person name="Kuees U."/>
            <person name="Kumar T.K.A."/>
            <person name="Kuo A."/>
            <person name="LaButti K."/>
            <person name="Larrondo L.F."/>
            <person name="Lindquist E."/>
            <person name="Ling A."/>
            <person name="Lombard V."/>
            <person name="Lucas S."/>
            <person name="Lundell T."/>
            <person name="Martin R."/>
            <person name="McLaughlin D.J."/>
            <person name="Morgenstern I."/>
            <person name="Morin E."/>
            <person name="Murat C."/>
            <person name="Nagy L.G."/>
            <person name="Nolan M."/>
            <person name="Ohm R.A."/>
            <person name="Patyshakuliyeva A."/>
            <person name="Rokas A."/>
            <person name="Ruiz-Duenas F.J."/>
            <person name="Sabat G."/>
            <person name="Salamov A."/>
            <person name="Samejima M."/>
            <person name="Schmutz J."/>
            <person name="Slot J.C."/>
            <person name="St John F."/>
            <person name="Stenlid J."/>
            <person name="Sun H."/>
            <person name="Sun S."/>
            <person name="Syed K."/>
            <person name="Tsang A."/>
            <person name="Wiebenga A."/>
            <person name="Young D."/>
            <person name="Pisabarro A."/>
            <person name="Eastwood D.C."/>
            <person name="Martin F."/>
            <person name="Cullen D."/>
            <person name="Grigoriev I.V."/>
            <person name="Hibbett D.S."/>
        </authorList>
    </citation>
    <scope>NUCLEOTIDE SEQUENCE [LARGE SCALE GENOMIC DNA]</scope>
    <source>
        <strain evidence="1 2">DJM-731 SS1</strain>
    </source>
</reference>
<dbReference type="AlphaFoldDB" id="M5FUG1"/>
<organism evidence="1 2">
    <name type="scientific">Dacryopinax primogenitus (strain DJM 731)</name>
    <name type="common">Brown rot fungus</name>
    <dbReference type="NCBI Taxonomy" id="1858805"/>
    <lineage>
        <taxon>Eukaryota</taxon>
        <taxon>Fungi</taxon>
        <taxon>Dikarya</taxon>
        <taxon>Basidiomycota</taxon>
        <taxon>Agaricomycotina</taxon>
        <taxon>Dacrymycetes</taxon>
        <taxon>Dacrymycetales</taxon>
        <taxon>Dacrymycetaceae</taxon>
        <taxon>Dacryopinax</taxon>
    </lineage>
</organism>
<protein>
    <submittedName>
        <fullName evidence="1">Uncharacterized protein</fullName>
    </submittedName>
</protein>
<proteinExistence type="predicted"/>
<evidence type="ECO:0000313" key="1">
    <source>
        <dbReference type="EMBL" id="EJU01376.1"/>
    </source>
</evidence>
<sequence>MGLTNGNTEWLLRCSHVLNRRIATYIQPAGEFRACAKNVKIGNNAYQTLTGIVVFIRNQSYCLAKHEEVRGFRGPPKLFSIACIGHVRRDGPESLTTKHLYRTGECGSGRDTRRLVCSALADLLKAGSGSREAGKGAN</sequence>